<proteinExistence type="predicted"/>
<evidence type="ECO:0000313" key="3">
    <source>
        <dbReference type="EMBL" id="SKC42295.1"/>
    </source>
</evidence>
<sequence length="310" mass="35949">MYKRFTFTLLTLVGLYNAPSFAQTSIKADDRTIAYLTQFRSDYSKRILEGKPEQLSAFYDDNIRLMVEFQKTMFGKSNVTAYHKALLTRFDTKSYSRENLEILDLGSMVVEYGIFNWKAILQKSGKEYDLSGKYQHVWKKLANGTLLLISEGWNYNERQDIADQLRFSDIPIVDVATQAHVPINTNISFELAALNRLQEATISEHDASIWSQFYADDAILYTQYHPMQKGRKAIGEYYMQHVKETPVFEKLDIRNDRIDESGIYVIEYASHIAIIRNGTFSGVFTGKDLAIWRREPNGSLKIFRHMAMYD</sequence>
<keyword evidence="4" id="KW-1185">Reference proteome</keyword>
<gene>
    <name evidence="3" type="ORF">SAMN05660236_0365</name>
</gene>
<accession>A0A1T5IT44</accession>
<dbReference type="Proteomes" id="UP000190961">
    <property type="component" value="Unassembled WGS sequence"/>
</dbReference>
<dbReference type="AlphaFoldDB" id="A0A1T5IT44"/>
<reference evidence="3 4" key="1">
    <citation type="submission" date="2017-02" db="EMBL/GenBank/DDBJ databases">
        <authorList>
            <person name="Peterson S.W."/>
        </authorList>
    </citation>
    <scope>NUCLEOTIDE SEQUENCE [LARGE SCALE GENOMIC DNA]</scope>
    <source>
        <strain evidence="3 4">DSM 25262</strain>
    </source>
</reference>
<protein>
    <submittedName>
        <fullName evidence="3">Ketosteroid isomerase homolog</fullName>
    </submittedName>
</protein>
<evidence type="ECO:0000313" key="4">
    <source>
        <dbReference type="Proteomes" id="UP000190961"/>
    </source>
</evidence>
<evidence type="ECO:0000259" key="2">
    <source>
        <dbReference type="Pfam" id="PF14534"/>
    </source>
</evidence>
<dbReference type="InterPro" id="IPR032710">
    <property type="entry name" value="NTF2-like_dom_sf"/>
</dbReference>
<feature type="domain" description="DUF4440" evidence="2">
    <location>
        <begin position="193"/>
        <end position="298"/>
    </location>
</feature>
<dbReference type="EMBL" id="FUZU01000001">
    <property type="protein sequence ID" value="SKC42295.1"/>
    <property type="molecule type" value="Genomic_DNA"/>
</dbReference>
<evidence type="ECO:0000256" key="1">
    <source>
        <dbReference type="SAM" id="SignalP"/>
    </source>
</evidence>
<name>A0A1T5IT44_9BACT</name>
<organism evidence="3 4">
    <name type="scientific">Ohtaekwangia koreensis</name>
    <dbReference type="NCBI Taxonomy" id="688867"/>
    <lineage>
        <taxon>Bacteria</taxon>
        <taxon>Pseudomonadati</taxon>
        <taxon>Bacteroidota</taxon>
        <taxon>Cytophagia</taxon>
        <taxon>Cytophagales</taxon>
        <taxon>Fulvivirgaceae</taxon>
        <taxon>Ohtaekwangia</taxon>
    </lineage>
</organism>
<dbReference type="Pfam" id="PF14534">
    <property type="entry name" value="DUF4440"/>
    <property type="match status" value="2"/>
</dbReference>
<feature type="chain" id="PRO_5012120457" evidence="1">
    <location>
        <begin position="23"/>
        <end position="310"/>
    </location>
</feature>
<feature type="signal peptide" evidence="1">
    <location>
        <begin position="1"/>
        <end position="22"/>
    </location>
</feature>
<dbReference type="GO" id="GO:0016853">
    <property type="term" value="F:isomerase activity"/>
    <property type="evidence" value="ECO:0007669"/>
    <property type="project" value="UniProtKB-KW"/>
</dbReference>
<dbReference type="InterPro" id="IPR027843">
    <property type="entry name" value="DUF4440"/>
</dbReference>
<feature type="domain" description="DUF4440" evidence="2">
    <location>
        <begin position="41"/>
        <end position="141"/>
    </location>
</feature>
<dbReference type="SUPFAM" id="SSF54427">
    <property type="entry name" value="NTF2-like"/>
    <property type="match status" value="2"/>
</dbReference>
<keyword evidence="1" id="KW-0732">Signal</keyword>
<dbReference type="Gene3D" id="3.10.450.50">
    <property type="match status" value="2"/>
</dbReference>
<keyword evidence="3" id="KW-0413">Isomerase</keyword>